<dbReference type="AlphaFoldDB" id="A0A5B0RQ42"/>
<dbReference type="Proteomes" id="UP000325313">
    <property type="component" value="Unassembled WGS sequence"/>
</dbReference>
<reference evidence="4 5" key="1">
    <citation type="submission" date="2019-05" db="EMBL/GenBank/DDBJ databases">
        <title>Emergence of the Ug99 lineage of the wheat stem rust pathogen through somatic hybridization.</title>
        <authorList>
            <person name="Li F."/>
            <person name="Upadhyaya N.M."/>
            <person name="Sperschneider J."/>
            <person name="Matny O."/>
            <person name="Nguyen-Phuc H."/>
            <person name="Mago R."/>
            <person name="Raley C."/>
            <person name="Miller M.E."/>
            <person name="Silverstein K.A.T."/>
            <person name="Henningsen E."/>
            <person name="Hirsch C.D."/>
            <person name="Visser B."/>
            <person name="Pretorius Z.A."/>
            <person name="Steffenson B.J."/>
            <person name="Schwessinger B."/>
            <person name="Dodds P.N."/>
            <person name="Figueroa M."/>
        </authorList>
    </citation>
    <scope>NUCLEOTIDE SEQUENCE [LARGE SCALE GENOMIC DNA]</scope>
    <source>
        <strain evidence="2">21-0</strain>
        <strain evidence="3 5">Ug99</strain>
    </source>
</reference>
<name>A0A5B0RQ42_PUCGR</name>
<keyword evidence="3" id="KW-0687">Ribonucleoprotein</keyword>
<keyword evidence="4" id="KW-1185">Reference proteome</keyword>
<evidence type="ECO:0000313" key="5">
    <source>
        <dbReference type="Proteomes" id="UP000325313"/>
    </source>
</evidence>
<feature type="compositionally biased region" description="Polar residues" evidence="1">
    <location>
        <begin position="56"/>
        <end position="65"/>
    </location>
</feature>
<feature type="compositionally biased region" description="Basic residues" evidence="1">
    <location>
        <begin position="1"/>
        <end position="13"/>
    </location>
</feature>
<dbReference type="GO" id="GO:0005840">
    <property type="term" value="C:ribosome"/>
    <property type="evidence" value="ECO:0007669"/>
    <property type="project" value="UniProtKB-KW"/>
</dbReference>
<feature type="region of interest" description="Disordered" evidence="1">
    <location>
        <begin position="1"/>
        <end position="65"/>
    </location>
</feature>
<evidence type="ECO:0000313" key="4">
    <source>
        <dbReference type="Proteomes" id="UP000324748"/>
    </source>
</evidence>
<gene>
    <name evidence="3" type="primary">RPL24_2</name>
    <name evidence="2" type="ORF">PGT21_001699</name>
    <name evidence="3" type="ORF">PGTUg99_009245</name>
</gene>
<feature type="compositionally biased region" description="Polar residues" evidence="1">
    <location>
        <begin position="17"/>
        <end position="29"/>
    </location>
</feature>
<evidence type="ECO:0000256" key="1">
    <source>
        <dbReference type="SAM" id="MobiDB-lite"/>
    </source>
</evidence>
<comment type="caution">
    <text evidence="3">The sequence shown here is derived from an EMBL/GenBank/DDBJ whole genome shotgun (WGS) entry which is preliminary data.</text>
</comment>
<dbReference type="EMBL" id="VSWC01000029">
    <property type="protein sequence ID" value="KAA1107083.1"/>
    <property type="molecule type" value="Genomic_DNA"/>
</dbReference>
<evidence type="ECO:0000313" key="3">
    <source>
        <dbReference type="EMBL" id="KAA1127910.1"/>
    </source>
</evidence>
<sequence length="65" mass="7022">MRLRGSKGARLGHGRLQLSTAQLPRSTPPAQAKPADGTITRGKSKNPRPKDKFGLTQETTTEPIN</sequence>
<proteinExistence type="predicted"/>
<keyword evidence="3" id="KW-0689">Ribosomal protein</keyword>
<protein>
    <submittedName>
        <fullName evidence="3">60S ribosomal protein L24</fullName>
    </submittedName>
</protein>
<dbReference type="Proteomes" id="UP000324748">
    <property type="component" value="Unassembled WGS sequence"/>
</dbReference>
<dbReference type="EMBL" id="VDEP01000147">
    <property type="protein sequence ID" value="KAA1127910.1"/>
    <property type="molecule type" value="Genomic_DNA"/>
</dbReference>
<organism evidence="3 5">
    <name type="scientific">Puccinia graminis f. sp. tritici</name>
    <dbReference type="NCBI Taxonomy" id="56615"/>
    <lineage>
        <taxon>Eukaryota</taxon>
        <taxon>Fungi</taxon>
        <taxon>Dikarya</taxon>
        <taxon>Basidiomycota</taxon>
        <taxon>Pucciniomycotina</taxon>
        <taxon>Pucciniomycetes</taxon>
        <taxon>Pucciniales</taxon>
        <taxon>Pucciniaceae</taxon>
        <taxon>Puccinia</taxon>
    </lineage>
</organism>
<accession>A0A5B0RQ42</accession>
<evidence type="ECO:0000313" key="2">
    <source>
        <dbReference type="EMBL" id="KAA1107083.1"/>
    </source>
</evidence>